<dbReference type="PANTHER" id="PTHR10353">
    <property type="entry name" value="GLYCOSYL HYDROLASE"/>
    <property type="match status" value="1"/>
</dbReference>
<dbReference type="FunFam" id="3.20.20.80:FF:000020">
    <property type="entry name" value="Beta-glucosidase 12"/>
    <property type="match status" value="1"/>
</dbReference>
<dbReference type="PROSITE" id="PS00653">
    <property type="entry name" value="GLYCOSYL_HYDROL_F1_2"/>
    <property type="match status" value="1"/>
</dbReference>
<sequence length="517" mass="57961">MAMAQVSVVCLLVCLSLVGKVVAGRYPSALGGGSVGIEEPRQVRSRSDFPEGFIFGTSSAAYQYEGAVKEGGRGPCIWDSASHMPGIIHDNSTGDVANDHYHRYQEDIKLMADLEVGNYRFSIAWPRIFPDGRGPVANPEGIAFYNSIIDSLLARGVEPFVCLSHYDLPQTLQDEFGGWRSPQIVPLFRSFAEACFAAFGDRVKYWITFNEIHNFALKYTNFGCMASSGLCGTGNISTWVYTTGHHMLLSHASAVELYRTKFQAGQEGKIGIIADAQWYEPYSDSPADIEAVERMQAFQLQWVLDPIYYGRYPEVLVSRLGDRLPSFSEREAQSLKDSVDFVGLNHYTTHYAIDQSNSSAASYMDSGAISVGSKEGVPIGPLAGSTWLNIVPFGIHKILNYIRIRYNNPIIYITENGVDEDNDPATPLKVVLKDSYRIKYHLDYLSYVNAAIREGCDVRGYFIWSLLDNFEWDDGLSKRFGLYYVDYVNNMTRHAKDSAKWFKEFLRPLPQPKHAES</sequence>
<name>A0A8T0H7D2_CERPU</name>
<dbReference type="PRINTS" id="PR00131">
    <property type="entry name" value="GLHYDRLASE1"/>
</dbReference>
<evidence type="ECO:0008006" key="7">
    <source>
        <dbReference type="Google" id="ProtNLM"/>
    </source>
</evidence>
<dbReference type="EMBL" id="CM026428">
    <property type="protein sequence ID" value="KAG0566695.1"/>
    <property type="molecule type" value="Genomic_DNA"/>
</dbReference>
<dbReference type="SUPFAM" id="SSF51445">
    <property type="entry name" value="(Trans)glycosidases"/>
    <property type="match status" value="1"/>
</dbReference>
<dbReference type="AlphaFoldDB" id="A0A8T0H7D2"/>
<dbReference type="GO" id="GO:0005975">
    <property type="term" value="P:carbohydrate metabolic process"/>
    <property type="evidence" value="ECO:0007669"/>
    <property type="project" value="InterPro"/>
</dbReference>
<feature type="signal peptide" evidence="4">
    <location>
        <begin position="1"/>
        <end position="23"/>
    </location>
</feature>
<dbReference type="InterPro" id="IPR033132">
    <property type="entry name" value="GH_1_N_CS"/>
</dbReference>
<gene>
    <name evidence="5" type="ORF">KC19_7G081800</name>
</gene>
<evidence type="ECO:0000256" key="2">
    <source>
        <dbReference type="ARBA" id="ARBA00022801"/>
    </source>
</evidence>
<dbReference type="Pfam" id="PF00232">
    <property type="entry name" value="Glyco_hydro_1"/>
    <property type="match status" value="1"/>
</dbReference>
<comment type="caution">
    <text evidence="5">The sequence shown here is derived from an EMBL/GenBank/DDBJ whole genome shotgun (WGS) entry which is preliminary data.</text>
</comment>
<keyword evidence="4" id="KW-0732">Signal</keyword>
<keyword evidence="2" id="KW-0378">Hydrolase</keyword>
<accession>A0A8T0H7D2</accession>
<evidence type="ECO:0000313" key="6">
    <source>
        <dbReference type="Proteomes" id="UP000822688"/>
    </source>
</evidence>
<evidence type="ECO:0000256" key="4">
    <source>
        <dbReference type="SAM" id="SignalP"/>
    </source>
</evidence>
<evidence type="ECO:0000256" key="3">
    <source>
        <dbReference type="RuleBase" id="RU003690"/>
    </source>
</evidence>
<organism evidence="5 6">
    <name type="scientific">Ceratodon purpureus</name>
    <name type="common">Fire moss</name>
    <name type="synonym">Dicranum purpureum</name>
    <dbReference type="NCBI Taxonomy" id="3225"/>
    <lineage>
        <taxon>Eukaryota</taxon>
        <taxon>Viridiplantae</taxon>
        <taxon>Streptophyta</taxon>
        <taxon>Embryophyta</taxon>
        <taxon>Bryophyta</taxon>
        <taxon>Bryophytina</taxon>
        <taxon>Bryopsida</taxon>
        <taxon>Dicranidae</taxon>
        <taxon>Pseudoditrichales</taxon>
        <taxon>Ditrichaceae</taxon>
        <taxon>Ceratodon</taxon>
    </lineage>
</organism>
<keyword evidence="6" id="KW-1185">Reference proteome</keyword>
<comment type="similarity">
    <text evidence="1 3">Belongs to the glycosyl hydrolase 1 family.</text>
</comment>
<protein>
    <recommendedName>
        <fullName evidence="7">Beta-glucosidase</fullName>
    </recommendedName>
</protein>
<reference evidence="5" key="1">
    <citation type="submission" date="2020-06" db="EMBL/GenBank/DDBJ databases">
        <title>WGS assembly of Ceratodon purpureus strain R40.</title>
        <authorList>
            <person name="Carey S.B."/>
            <person name="Jenkins J."/>
            <person name="Shu S."/>
            <person name="Lovell J.T."/>
            <person name="Sreedasyam A."/>
            <person name="Maumus F."/>
            <person name="Tiley G.P."/>
            <person name="Fernandez-Pozo N."/>
            <person name="Barry K."/>
            <person name="Chen C."/>
            <person name="Wang M."/>
            <person name="Lipzen A."/>
            <person name="Daum C."/>
            <person name="Saski C.A."/>
            <person name="Payton A.C."/>
            <person name="Mcbreen J.C."/>
            <person name="Conrad R.E."/>
            <person name="Kollar L.M."/>
            <person name="Olsson S."/>
            <person name="Huttunen S."/>
            <person name="Landis J.B."/>
            <person name="Wickett N.J."/>
            <person name="Johnson M.G."/>
            <person name="Rensing S.A."/>
            <person name="Grimwood J."/>
            <person name="Schmutz J."/>
            <person name="Mcdaniel S.F."/>
        </authorList>
    </citation>
    <scope>NUCLEOTIDE SEQUENCE</scope>
    <source>
        <strain evidence="5">R40</strain>
    </source>
</reference>
<dbReference type="GO" id="GO:0008422">
    <property type="term" value="F:beta-glucosidase activity"/>
    <property type="evidence" value="ECO:0007669"/>
    <property type="project" value="TreeGrafter"/>
</dbReference>
<dbReference type="InterPro" id="IPR001360">
    <property type="entry name" value="Glyco_hydro_1"/>
</dbReference>
<dbReference type="Gene3D" id="3.20.20.80">
    <property type="entry name" value="Glycosidases"/>
    <property type="match status" value="1"/>
</dbReference>
<feature type="chain" id="PRO_5035746282" description="Beta-glucosidase" evidence="4">
    <location>
        <begin position="24"/>
        <end position="517"/>
    </location>
</feature>
<evidence type="ECO:0000256" key="1">
    <source>
        <dbReference type="ARBA" id="ARBA00010838"/>
    </source>
</evidence>
<evidence type="ECO:0000313" key="5">
    <source>
        <dbReference type="EMBL" id="KAG0566695.1"/>
    </source>
</evidence>
<dbReference type="PANTHER" id="PTHR10353:SF310">
    <property type="entry name" value="BETA-GLUCOSIDASE 42"/>
    <property type="match status" value="1"/>
</dbReference>
<dbReference type="InterPro" id="IPR017853">
    <property type="entry name" value="GH"/>
</dbReference>
<dbReference type="Proteomes" id="UP000822688">
    <property type="component" value="Chromosome 7"/>
</dbReference>
<proteinExistence type="inferred from homology"/>